<evidence type="ECO:0000313" key="5">
    <source>
        <dbReference type="Proteomes" id="UP000013063"/>
    </source>
</evidence>
<protein>
    <recommendedName>
        <fullName evidence="2">Outer membrane lipoprotein Blc</fullName>
    </recommendedName>
</protein>
<dbReference type="InterPro" id="IPR012674">
    <property type="entry name" value="Calycin"/>
</dbReference>
<dbReference type="InterPro" id="IPR000566">
    <property type="entry name" value="Lipocln_cytosolic_FA-bd_dom"/>
</dbReference>
<keyword evidence="2" id="KW-0998">Cell outer membrane</keyword>
<dbReference type="Pfam" id="PF08212">
    <property type="entry name" value="Lipocalin_2"/>
    <property type="match status" value="1"/>
</dbReference>
<accession>R0D0R2</accession>
<keyword evidence="2" id="KW-0732">Signal</keyword>
<comment type="caution">
    <text evidence="4">The sequence shown here is derived from an EMBL/GenBank/DDBJ whole genome shotgun (WGS) entry which is preliminary data.</text>
</comment>
<proteinExistence type="inferred from homology"/>
<dbReference type="AlphaFoldDB" id="R0D0R2"/>
<keyword evidence="5" id="KW-1185">Reference proteome</keyword>
<dbReference type="SUPFAM" id="SSF50814">
    <property type="entry name" value="Lipocalins"/>
    <property type="match status" value="1"/>
</dbReference>
<dbReference type="GO" id="GO:0009279">
    <property type="term" value="C:cell outer membrane"/>
    <property type="evidence" value="ECO:0007669"/>
    <property type="project" value="UniProtKB-SubCell"/>
</dbReference>
<feature type="chain" id="PRO_5013436786" description="Outer membrane lipoprotein Blc" evidence="2">
    <location>
        <begin position="21"/>
        <end position="173"/>
    </location>
</feature>
<keyword evidence="2" id="KW-0446">Lipid-binding</keyword>
<keyword evidence="2" id="KW-0449">Lipoprotein</keyword>
<keyword evidence="2" id="KW-0472">Membrane</keyword>
<reference evidence="4 5" key="1">
    <citation type="journal article" date="2013" name="Genome Announc.">
        <title>Draft Genome Sequence for Caulobacter sp. Strain OR37, a Bacterium Tolerant to Heavy Metals.</title>
        <authorList>
            <person name="Utturkar S.M."/>
            <person name="Bollmann A."/>
            <person name="Brzoska R.M."/>
            <person name="Klingeman D.M."/>
            <person name="Epstein S.E."/>
            <person name="Palumbo A.V."/>
            <person name="Brown S.D."/>
        </authorList>
    </citation>
    <scope>NUCLEOTIDE SEQUENCE [LARGE SCALE GENOMIC DNA]</scope>
    <source>
        <strain evidence="4 5">OR37</strain>
    </source>
</reference>
<dbReference type="PATRIC" id="fig|1292034.3.peg.1762"/>
<dbReference type="EMBL" id="APMP01000008">
    <property type="protein sequence ID" value="ENZ82221.1"/>
    <property type="molecule type" value="Genomic_DNA"/>
</dbReference>
<dbReference type="OrthoDB" id="594739at2"/>
<dbReference type="PIRSF" id="PIRSF036893">
    <property type="entry name" value="Lipocalin_ApoD"/>
    <property type="match status" value="1"/>
</dbReference>
<evidence type="ECO:0000256" key="1">
    <source>
        <dbReference type="ARBA" id="ARBA00006889"/>
    </source>
</evidence>
<evidence type="ECO:0000256" key="2">
    <source>
        <dbReference type="PIRNR" id="PIRNR036893"/>
    </source>
</evidence>
<comment type="similarity">
    <text evidence="1 2">Belongs to the calycin superfamily. Lipocalin family.</text>
</comment>
<feature type="domain" description="Lipocalin/cytosolic fatty-acid binding" evidence="3">
    <location>
        <begin position="29"/>
        <end position="162"/>
    </location>
</feature>
<comment type="function">
    <text evidence="2">Involved in the storage or transport of lipids necessary for membrane maintenance under stressful conditions. Displays a binding preference for lysophospholipids.</text>
</comment>
<dbReference type="InterPro" id="IPR047202">
    <property type="entry name" value="Lipocalin_Blc-like_dom"/>
</dbReference>
<sequence length="173" mass="19120" precursor="true">MRASLLIAFSALALASGAQARQAAPIDPASHYSGVWLEVGRTPMRLTKDCVAGTTRYVLKEPTHVDVVDDCRQGGVDGKRRAISGRGRIEDPGVNRRLRVAYAPFIVWRYVVMDRDPEGQWFIAADPELKKVFLYTRSPPSKPRLDDLEARVRRLGYVGALEFPAVAETGPKG</sequence>
<dbReference type="eggNOG" id="COG3040">
    <property type="taxonomic scope" value="Bacteria"/>
</dbReference>
<comment type="subcellular location">
    <subcellularLocation>
        <location evidence="2">Cell outer membrane</location>
    </subcellularLocation>
</comment>
<dbReference type="RefSeq" id="WP_004618336.1">
    <property type="nucleotide sequence ID" value="NZ_APMP01000008.1"/>
</dbReference>
<dbReference type="CDD" id="cd19438">
    <property type="entry name" value="lipocalin_Blc-like"/>
    <property type="match status" value="1"/>
</dbReference>
<gene>
    <name evidence="4" type="ORF">OR37_01775</name>
</gene>
<dbReference type="InterPro" id="IPR022271">
    <property type="entry name" value="Lipocalin_ApoD"/>
</dbReference>
<organism evidence="4 5">
    <name type="scientific">Caulobacter vibrioides OR37</name>
    <dbReference type="NCBI Taxonomy" id="1292034"/>
    <lineage>
        <taxon>Bacteria</taxon>
        <taxon>Pseudomonadati</taxon>
        <taxon>Pseudomonadota</taxon>
        <taxon>Alphaproteobacteria</taxon>
        <taxon>Caulobacterales</taxon>
        <taxon>Caulobacteraceae</taxon>
        <taxon>Caulobacter</taxon>
    </lineage>
</organism>
<feature type="signal peptide" evidence="2">
    <location>
        <begin position="1"/>
        <end position="20"/>
    </location>
</feature>
<evidence type="ECO:0000313" key="4">
    <source>
        <dbReference type="EMBL" id="ENZ82221.1"/>
    </source>
</evidence>
<dbReference type="Proteomes" id="UP000013063">
    <property type="component" value="Unassembled WGS sequence"/>
</dbReference>
<comment type="subunit">
    <text evidence="2">Homodimer.</text>
</comment>
<evidence type="ECO:0000259" key="3">
    <source>
        <dbReference type="Pfam" id="PF08212"/>
    </source>
</evidence>
<dbReference type="Gene3D" id="2.40.128.20">
    <property type="match status" value="1"/>
</dbReference>
<dbReference type="STRING" id="1292034.OR37_01775"/>
<dbReference type="GO" id="GO:0008289">
    <property type="term" value="F:lipid binding"/>
    <property type="evidence" value="ECO:0007669"/>
    <property type="project" value="UniProtKB-UniRule"/>
</dbReference>
<name>R0D0R2_CAUVI</name>